<gene>
    <name evidence="1" type="ORF">Cvel_1870</name>
</gene>
<evidence type="ECO:0000313" key="1">
    <source>
        <dbReference type="EMBL" id="CEM52347.1"/>
    </source>
</evidence>
<accession>A0A0G4I5Z8</accession>
<organism evidence="1">
    <name type="scientific">Chromera velia CCMP2878</name>
    <dbReference type="NCBI Taxonomy" id="1169474"/>
    <lineage>
        <taxon>Eukaryota</taxon>
        <taxon>Sar</taxon>
        <taxon>Alveolata</taxon>
        <taxon>Colpodellida</taxon>
        <taxon>Chromeraceae</taxon>
        <taxon>Chromera</taxon>
    </lineage>
</organism>
<name>A0A0G4I5Z8_9ALVE</name>
<dbReference type="EMBL" id="CDMZ01005227">
    <property type="protein sequence ID" value="CEM52347.1"/>
    <property type="molecule type" value="Genomic_DNA"/>
</dbReference>
<dbReference type="AlphaFoldDB" id="A0A0G4I5Z8"/>
<reference evidence="1" key="1">
    <citation type="submission" date="2014-11" db="EMBL/GenBank/DDBJ databases">
        <authorList>
            <person name="Otto D Thomas"/>
            <person name="Naeem Raeece"/>
        </authorList>
    </citation>
    <scope>NUCLEOTIDE SEQUENCE</scope>
</reference>
<proteinExistence type="predicted"/>
<protein>
    <submittedName>
        <fullName evidence="1">Uncharacterized protein</fullName>
    </submittedName>
</protein>
<dbReference type="VEuPathDB" id="CryptoDB:Cvel_1870"/>
<sequence>MEAYGYGVPAQPYTYAYPQEYATMTYPAAYGSYYTAVPETTAYQPMQAAEVATRAPPMGGMGGMGMGGMGMRPWMMQQQQAEYIDPATDVRPCAPPPVAFKRGKRCCGCC</sequence>